<accession>A0A1V6RU25</accession>
<evidence type="ECO:0000313" key="7">
    <source>
        <dbReference type="Proteomes" id="UP000191518"/>
    </source>
</evidence>
<dbReference type="InterPro" id="IPR051209">
    <property type="entry name" value="FAD-bind_Monooxygenase_sf"/>
</dbReference>
<dbReference type="PANTHER" id="PTHR42877">
    <property type="entry name" value="L-ORNITHINE N(5)-MONOOXYGENASE-RELATED"/>
    <property type="match status" value="1"/>
</dbReference>
<evidence type="ECO:0000256" key="2">
    <source>
        <dbReference type="ARBA" id="ARBA00010139"/>
    </source>
</evidence>
<keyword evidence="3" id="KW-0285">Flavoprotein</keyword>
<dbReference type="SUPFAM" id="SSF51905">
    <property type="entry name" value="FAD/NAD(P)-binding domain"/>
    <property type="match status" value="1"/>
</dbReference>
<organism evidence="6 7">
    <name type="scientific">Penicillium vulpinum</name>
    <dbReference type="NCBI Taxonomy" id="29845"/>
    <lineage>
        <taxon>Eukaryota</taxon>
        <taxon>Fungi</taxon>
        <taxon>Dikarya</taxon>
        <taxon>Ascomycota</taxon>
        <taxon>Pezizomycotina</taxon>
        <taxon>Eurotiomycetes</taxon>
        <taxon>Eurotiomycetidae</taxon>
        <taxon>Eurotiales</taxon>
        <taxon>Aspergillaceae</taxon>
        <taxon>Penicillium</taxon>
    </lineage>
</organism>
<evidence type="ECO:0000313" key="6">
    <source>
        <dbReference type="EMBL" id="OQE04989.1"/>
    </source>
</evidence>
<dbReference type="AlphaFoldDB" id="A0A1V6RU25"/>
<dbReference type="PANTHER" id="PTHR42877:SF7">
    <property type="entry name" value="FLAVIN-BINDING MONOOXYGENASE-RELATED"/>
    <property type="match status" value="1"/>
</dbReference>
<dbReference type="InterPro" id="IPR020946">
    <property type="entry name" value="Flavin_mOase-like"/>
</dbReference>
<reference evidence="7" key="1">
    <citation type="journal article" date="2017" name="Nat. Microbiol.">
        <title>Global analysis of biosynthetic gene clusters reveals vast potential of secondary metabolite production in Penicillium species.</title>
        <authorList>
            <person name="Nielsen J.C."/>
            <person name="Grijseels S."/>
            <person name="Prigent S."/>
            <person name="Ji B."/>
            <person name="Dainat J."/>
            <person name="Nielsen K.F."/>
            <person name="Frisvad J.C."/>
            <person name="Workman M."/>
            <person name="Nielsen J."/>
        </authorList>
    </citation>
    <scope>NUCLEOTIDE SEQUENCE [LARGE SCALE GENOMIC DNA]</scope>
    <source>
        <strain evidence="7">IBT 29486</strain>
    </source>
</reference>
<proteinExistence type="inferred from homology"/>
<comment type="cofactor">
    <cofactor evidence="1">
        <name>FAD</name>
        <dbReference type="ChEBI" id="CHEBI:57692"/>
    </cofactor>
</comment>
<name>A0A1V6RU25_9EURO</name>
<comment type="caution">
    <text evidence="6">The sequence shown here is derived from an EMBL/GenBank/DDBJ whole genome shotgun (WGS) entry which is preliminary data.</text>
</comment>
<keyword evidence="4" id="KW-0274">FAD</keyword>
<dbReference type="EMBL" id="MDYP01000028">
    <property type="protein sequence ID" value="OQE04989.1"/>
    <property type="molecule type" value="Genomic_DNA"/>
</dbReference>
<dbReference type="GO" id="GO:0050660">
    <property type="term" value="F:flavin adenine dinucleotide binding"/>
    <property type="evidence" value="ECO:0007669"/>
    <property type="project" value="InterPro"/>
</dbReference>
<dbReference type="GO" id="GO:0050661">
    <property type="term" value="F:NADP binding"/>
    <property type="evidence" value="ECO:0007669"/>
    <property type="project" value="InterPro"/>
</dbReference>
<dbReference type="STRING" id="29845.A0A1V6RU25"/>
<keyword evidence="5" id="KW-0560">Oxidoreductase</keyword>
<protein>
    <recommendedName>
        <fullName evidence="8">FAD/NAD(P)-binding domain-containing protein</fullName>
    </recommendedName>
</protein>
<keyword evidence="7" id="KW-1185">Reference proteome</keyword>
<gene>
    <name evidence="6" type="ORF">PENVUL_c028G02691</name>
</gene>
<evidence type="ECO:0000256" key="4">
    <source>
        <dbReference type="ARBA" id="ARBA00022827"/>
    </source>
</evidence>
<evidence type="ECO:0000256" key="3">
    <source>
        <dbReference type="ARBA" id="ARBA00022630"/>
    </source>
</evidence>
<dbReference type="GO" id="GO:0004499">
    <property type="term" value="F:N,N-dimethylaniline monooxygenase activity"/>
    <property type="evidence" value="ECO:0007669"/>
    <property type="project" value="InterPro"/>
</dbReference>
<evidence type="ECO:0008006" key="8">
    <source>
        <dbReference type="Google" id="ProtNLM"/>
    </source>
</evidence>
<evidence type="ECO:0000256" key="1">
    <source>
        <dbReference type="ARBA" id="ARBA00001974"/>
    </source>
</evidence>
<comment type="similarity">
    <text evidence="2">Belongs to the FAD-binding monooxygenase family.</text>
</comment>
<dbReference type="InterPro" id="IPR036188">
    <property type="entry name" value="FAD/NAD-bd_sf"/>
</dbReference>
<evidence type="ECO:0000256" key="5">
    <source>
        <dbReference type="ARBA" id="ARBA00023002"/>
    </source>
</evidence>
<dbReference type="Proteomes" id="UP000191518">
    <property type="component" value="Unassembled WGS sequence"/>
</dbReference>
<dbReference type="Pfam" id="PF00743">
    <property type="entry name" value="FMO-like"/>
    <property type="match status" value="1"/>
</dbReference>
<dbReference type="Gene3D" id="3.50.50.60">
    <property type="entry name" value="FAD/NAD(P)-binding domain"/>
    <property type="match status" value="1"/>
</dbReference>
<sequence length="184" mass="21406">MRTVTEKYKLRRYIKLRHQVVGAWWKEDQGQWHLQIRDLEKDEVFSDYADFFILGYGIVNFWEWPKIQGLHDFKGPYMHSAAYDESFDATGKTIALVGGGSSGIQILPEIRKVAKKVYHYAKTPNWCAPVDFGASELIKRGKIAEGNFNYSEEEKELFTKDPKVLHDHRLEVEESLATFMFPKA</sequence>